<gene>
    <name evidence="2" type="ORF">GCM10010326_23600</name>
</gene>
<comment type="caution">
    <text evidence="2">The sequence shown here is derived from an EMBL/GenBank/DDBJ whole genome shotgun (WGS) entry which is preliminary data.</text>
</comment>
<organism evidence="2 3">
    <name type="scientific">Streptomyces xanthochromogenes</name>
    <dbReference type="NCBI Taxonomy" id="67384"/>
    <lineage>
        <taxon>Bacteria</taxon>
        <taxon>Bacillati</taxon>
        <taxon>Actinomycetota</taxon>
        <taxon>Actinomycetes</taxon>
        <taxon>Kitasatosporales</taxon>
        <taxon>Streptomycetaceae</taxon>
        <taxon>Streptomyces</taxon>
    </lineage>
</organism>
<dbReference type="RefSeq" id="WP_161245095.1">
    <property type="nucleotide sequence ID" value="NZ_BMUU01000003.1"/>
</dbReference>
<dbReference type="PROSITE" id="PS51819">
    <property type="entry name" value="VOC"/>
    <property type="match status" value="2"/>
</dbReference>
<dbReference type="GO" id="GO:0016787">
    <property type="term" value="F:hydrolase activity"/>
    <property type="evidence" value="ECO:0007669"/>
    <property type="project" value="UniProtKB-KW"/>
</dbReference>
<dbReference type="InterPro" id="IPR029068">
    <property type="entry name" value="Glyas_Bleomycin-R_OHBP_Dase"/>
</dbReference>
<dbReference type="SUPFAM" id="SSF54593">
    <property type="entry name" value="Glyoxalase/Bleomycin resistance protein/Dihydroxybiphenyl dioxygenase"/>
    <property type="match status" value="2"/>
</dbReference>
<dbReference type="Pfam" id="PF18029">
    <property type="entry name" value="Glyoxalase_6"/>
    <property type="match status" value="1"/>
</dbReference>
<feature type="domain" description="VOC" evidence="1">
    <location>
        <begin position="8"/>
        <end position="122"/>
    </location>
</feature>
<dbReference type="InterPro" id="IPR041581">
    <property type="entry name" value="Glyoxalase_6"/>
</dbReference>
<keyword evidence="3" id="KW-1185">Reference proteome</keyword>
<dbReference type="Proteomes" id="UP000600946">
    <property type="component" value="Unassembled WGS sequence"/>
</dbReference>
<dbReference type="InterPro" id="IPR052164">
    <property type="entry name" value="Anthracycline_SecMetBiosynth"/>
</dbReference>
<dbReference type="Gene3D" id="3.10.180.10">
    <property type="entry name" value="2,3-Dihydroxybiphenyl 1,2-Dioxygenase, domain 1"/>
    <property type="match status" value="2"/>
</dbReference>
<dbReference type="InterPro" id="IPR037523">
    <property type="entry name" value="VOC_core"/>
</dbReference>
<evidence type="ECO:0000259" key="1">
    <source>
        <dbReference type="PROSITE" id="PS51819"/>
    </source>
</evidence>
<evidence type="ECO:0000313" key="3">
    <source>
        <dbReference type="Proteomes" id="UP000600946"/>
    </source>
</evidence>
<dbReference type="GeneID" id="96290333"/>
<evidence type="ECO:0000313" key="2">
    <source>
        <dbReference type="EMBL" id="GGY29113.1"/>
    </source>
</evidence>
<protein>
    <submittedName>
        <fullName evidence="2">Hydrolase</fullName>
    </submittedName>
</protein>
<name>A0ABQ3A0Z1_9ACTN</name>
<dbReference type="EMBL" id="BMUU01000003">
    <property type="protein sequence ID" value="GGY29113.1"/>
    <property type="molecule type" value="Genomic_DNA"/>
</dbReference>
<reference evidence="3" key="1">
    <citation type="journal article" date="2019" name="Int. J. Syst. Evol. Microbiol.">
        <title>The Global Catalogue of Microorganisms (GCM) 10K type strain sequencing project: providing services to taxonomists for standard genome sequencing and annotation.</title>
        <authorList>
            <consortium name="The Broad Institute Genomics Platform"/>
            <consortium name="The Broad Institute Genome Sequencing Center for Infectious Disease"/>
            <person name="Wu L."/>
            <person name="Ma J."/>
        </authorList>
    </citation>
    <scope>NUCLEOTIDE SEQUENCE [LARGE SCALE GENOMIC DNA]</scope>
    <source>
        <strain evidence="3">JCM 4594</strain>
    </source>
</reference>
<sequence length="263" mass="27933">MGGYPEGAPCWADVSLADLAAGKRFYGELFGWAFDEDTAERHGRYTGAYKDGRRVAALQPKRDGRMPTSWTVYLATPDARALAARIREAGGRLITDPLPVPPHGTLAVAADPGGAVFGLWQGEGHTGFELTRAPGSYCWTEVYTRDKDQADAFYESVFGYLGGDPGTPDEIGADFRTWSLPGTEPGPDSAIGGRSLMSDAFPAALPDHFLVYFSVEDCDAAAAACTRLGGRVTAPPFDIPYGRMAVLTDNQGAAFAVLQGQGA</sequence>
<proteinExistence type="predicted"/>
<dbReference type="CDD" id="cd07247">
    <property type="entry name" value="SgaA_N_like"/>
    <property type="match status" value="2"/>
</dbReference>
<keyword evidence="2" id="KW-0378">Hydrolase</keyword>
<accession>A0ABQ3A0Z1</accession>
<dbReference type="PANTHER" id="PTHR33993">
    <property type="entry name" value="GLYOXALASE-RELATED"/>
    <property type="match status" value="1"/>
</dbReference>
<dbReference type="PANTHER" id="PTHR33993:SF10">
    <property type="entry name" value="CONSERVED PROTEIN"/>
    <property type="match status" value="1"/>
</dbReference>
<feature type="domain" description="VOC" evidence="1">
    <location>
        <begin position="136"/>
        <end position="260"/>
    </location>
</feature>